<organism evidence="2 3">
    <name type="scientific">Mycolicibacterium aubagnense</name>
    <dbReference type="NCBI Taxonomy" id="319707"/>
    <lineage>
        <taxon>Bacteria</taxon>
        <taxon>Bacillati</taxon>
        <taxon>Actinomycetota</taxon>
        <taxon>Actinomycetes</taxon>
        <taxon>Mycobacteriales</taxon>
        <taxon>Mycobacteriaceae</taxon>
        <taxon>Mycolicibacterium</taxon>
    </lineage>
</organism>
<keyword evidence="1" id="KW-1133">Transmembrane helix</keyword>
<keyword evidence="3" id="KW-1185">Reference proteome</keyword>
<proteinExistence type="predicted"/>
<dbReference type="RefSeq" id="WP_138232218.1">
    <property type="nucleotide sequence ID" value="NZ_AP022577.1"/>
</dbReference>
<evidence type="ECO:0000313" key="2">
    <source>
        <dbReference type="EMBL" id="BBX84348.1"/>
    </source>
</evidence>
<accession>A0ABN5YRS0</accession>
<keyword evidence="1" id="KW-0812">Transmembrane</keyword>
<protein>
    <submittedName>
        <fullName evidence="2">Uncharacterized protein</fullName>
    </submittedName>
</protein>
<sequence>MRFNPPPSWPPFPPDRPDGRKWLIIGGVVLAVIALVAGGTVAVTKLSRGNGASQDATTTTPFNGLTIVPTHPPEPTDFNAWNRVGGIDATFTDDGRTVRLDPPDVAGSPVTTWVGLIQPGDPACSLRFTGRVRGASSGYAIGLTTVSNPADTDSGPIPAPADNDWHAIDVTITKTGAVSVDLDGTSALRRMIAPGCGRPAIRVSRGATEFADVLVGQVAP</sequence>
<dbReference type="EMBL" id="AP022577">
    <property type="protein sequence ID" value="BBX84348.1"/>
    <property type="molecule type" value="Genomic_DNA"/>
</dbReference>
<reference evidence="2 3" key="1">
    <citation type="journal article" date="2019" name="Emerg. Microbes Infect.">
        <title>Comprehensive subspecies identification of 175 nontuberculous mycobacteria species based on 7547 genomic profiles.</title>
        <authorList>
            <person name="Matsumoto Y."/>
            <person name="Kinjo T."/>
            <person name="Motooka D."/>
            <person name="Nabeya D."/>
            <person name="Jung N."/>
            <person name="Uechi K."/>
            <person name="Horii T."/>
            <person name="Iida T."/>
            <person name="Fujita J."/>
            <person name="Nakamura S."/>
        </authorList>
    </citation>
    <scope>NUCLEOTIDE SEQUENCE [LARGE SCALE GENOMIC DNA]</scope>
    <source>
        <strain evidence="2 3">JCM 15296</strain>
    </source>
</reference>
<feature type="transmembrane region" description="Helical" evidence="1">
    <location>
        <begin position="22"/>
        <end position="43"/>
    </location>
</feature>
<evidence type="ECO:0000256" key="1">
    <source>
        <dbReference type="SAM" id="Phobius"/>
    </source>
</evidence>
<gene>
    <name evidence="2" type="ORF">MAUB_22210</name>
</gene>
<keyword evidence="1" id="KW-0472">Membrane</keyword>
<name>A0ABN5YRS0_9MYCO</name>
<dbReference type="Proteomes" id="UP000465609">
    <property type="component" value="Chromosome"/>
</dbReference>
<evidence type="ECO:0000313" key="3">
    <source>
        <dbReference type="Proteomes" id="UP000465609"/>
    </source>
</evidence>